<organism evidence="5">
    <name type="scientific">Clostridium symbiosum</name>
    <name type="common">Bacteroides symbiosus</name>
    <dbReference type="NCBI Taxonomy" id="1512"/>
    <lineage>
        <taxon>Bacteria</taxon>
        <taxon>Bacillati</taxon>
        <taxon>Bacillota</taxon>
        <taxon>Clostridia</taxon>
        <taxon>Lachnospirales</taxon>
        <taxon>Lachnospiraceae</taxon>
        <taxon>Otoolea</taxon>
    </lineage>
</organism>
<gene>
    <name evidence="5" type="ORF">CSLFYP84_02031</name>
</gene>
<evidence type="ECO:0000256" key="3">
    <source>
        <dbReference type="ARBA" id="ARBA00023163"/>
    </source>
</evidence>
<dbReference type="PRINTS" id="PR00598">
    <property type="entry name" value="HTHMARR"/>
</dbReference>
<evidence type="ECO:0000256" key="1">
    <source>
        <dbReference type="ARBA" id="ARBA00023015"/>
    </source>
</evidence>
<name>A0A6N3EI23_CLOSY</name>
<evidence type="ECO:0000259" key="4">
    <source>
        <dbReference type="PROSITE" id="PS50995"/>
    </source>
</evidence>
<dbReference type="RefSeq" id="WP_156684605.1">
    <property type="nucleotide sequence ID" value="NZ_CACRUA010000025.1"/>
</dbReference>
<dbReference type="SMART" id="SM00347">
    <property type="entry name" value="HTH_MARR"/>
    <property type="match status" value="1"/>
</dbReference>
<dbReference type="PANTHER" id="PTHR42756">
    <property type="entry name" value="TRANSCRIPTIONAL REGULATOR, MARR"/>
    <property type="match status" value="1"/>
</dbReference>
<dbReference type="SUPFAM" id="SSF46785">
    <property type="entry name" value="Winged helix' DNA-binding domain"/>
    <property type="match status" value="1"/>
</dbReference>
<dbReference type="AlphaFoldDB" id="A0A6N3EI23"/>
<keyword evidence="3" id="KW-0804">Transcription</keyword>
<dbReference type="InterPro" id="IPR036388">
    <property type="entry name" value="WH-like_DNA-bd_sf"/>
</dbReference>
<dbReference type="PROSITE" id="PS50995">
    <property type="entry name" value="HTH_MARR_2"/>
    <property type="match status" value="1"/>
</dbReference>
<sequence length="142" mass="16073">MKVSFYMLLYRAFHAQRKCLRPFMAELGLAPGQPKVLLYLAGHDGCMQKDVAEHCDIEPATTSRLLDTLEKNGFIVRKTMEGNRRAGSILITEKGREVVEKWVGHCHEVEASMLTGFTEEETAQFGDFLSRAYKNMSGKEAR</sequence>
<dbReference type="InterPro" id="IPR036390">
    <property type="entry name" value="WH_DNA-bd_sf"/>
</dbReference>
<protein>
    <submittedName>
        <fullName evidence="5">Putative HTH-type transcriptional regulator/GBAA_1941/BAS1801</fullName>
    </submittedName>
</protein>
<dbReference type="PANTHER" id="PTHR42756:SF1">
    <property type="entry name" value="TRANSCRIPTIONAL REPRESSOR OF EMRAB OPERON"/>
    <property type="match status" value="1"/>
</dbReference>
<dbReference type="InterPro" id="IPR000835">
    <property type="entry name" value="HTH_MarR-typ"/>
</dbReference>
<evidence type="ECO:0000256" key="2">
    <source>
        <dbReference type="ARBA" id="ARBA00023125"/>
    </source>
</evidence>
<reference evidence="5" key="1">
    <citation type="submission" date="2019-11" db="EMBL/GenBank/DDBJ databases">
        <authorList>
            <person name="Feng L."/>
        </authorList>
    </citation>
    <scope>NUCLEOTIDE SEQUENCE</scope>
    <source>
        <strain evidence="5">CsymbiosumLFYP84</strain>
    </source>
</reference>
<evidence type="ECO:0000313" key="5">
    <source>
        <dbReference type="EMBL" id="VYU38093.1"/>
    </source>
</evidence>
<dbReference type="Pfam" id="PF01047">
    <property type="entry name" value="MarR"/>
    <property type="match status" value="1"/>
</dbReference>
<dbReference type="GO" id="GO:0003677">
    <property type="term" value="F:DNA binding"/>
    <property type="evidence" value="ECO:0007669"/>
    <property type="project" value="UniProtKB-KW"/>
</dbReference>
<feature type="domain" description="HTH marR-type" evidence="4">
    <location>
        <begin position="2"/>
        <end position="134"/>
    </location>
</feature>
<accession>A0A6N3EI23</accession>
<dbReference type="Gene3D" id="1.10.10.10">
    <property type="entry name" value="Winged helix-like DNA-binding domain superfamily/Winged helix DNA-binding domain"/>
    <property type="match status" value="1"/>
</dbReference>
<keyword evidence="2" id="KW-0238">DNA-binding</keyword>
<dbReference type="GO" id="GO:0003700">
    <property type="term" value="F:DNA-binding transcription factor activity"/>
    <property type="evidence" value="ECO:0007669"/>
    <property type="project" value="InterPro"/>
</dbReference>
<proteinExistence type="predicted"/>
<dbReference type="EMBL" id="CACRUA010000025">
    <property type="protein sequence ID" value="VYU38093.1"/>
    <property type="molecule type" value="Genomic_DNA"/>
</dbReference>
<keyword evidence="1" id="KW-0805">Transcription regulation</keyword>